<evidence type="ECO:0000313" key="1">
    <source>
        <dbReference type="EMBL" id="KAF4949397.1"/>
    </source>
</evidence>
<sequence>MLTQLQNEDYESLQWWDSRLLPWFRYLHYFHLVESTTGVSQKPVIDEPDEVYDVLAPAHDEGDVYDLYGSAYGSGAVMNMVLYIDQVLKDSDQGLFKELLGYGPETGRGLQIVVERTVDAARFMPQKISSVEATRREPYGSLSHEEQQLEDFGLIQMARKILSYRPNLQSEHEGLTPFMLLFQKRLLGDIDYRGISYNQFLIMKLLLNHGQDPNITILVEVGRSRNPGTAKALHLADYRLAKLLLDKSAEVNASCDLGFTPLDMVYGAMGSNEQMPYGGERDVYEWALLLIRNGGYLVGSRSN</sequence>
<name>A0A8H4WT75_9HYPO</name>
<dbReference type="EMBL" id="JABEXW010001011">
    <property type="protein sequence ID" value="KAF4949397.1"/>
    <property type="molecule type" value="Genomic_DNA"/>
</dbReference>
<dbReference type="InterPro" id="IPR036770">
    <property type="entry name" value="Ankyrin_rpt-contain_sf"/>
</dbReference>
<keyword evidence="2" id="KW-1185">Reference proteome</keyword>
<reference evidence="1" key="1">
    <citation type="journal article" date="2020" name="BMC Genomics">
        <title>Correction to: Identification and distribution of gene clusters required for synthesis of sphingolipid metabolism inhibitors in diverse species of the filamentous fungus Fusarium.</title>
        <authorList>
            <person name="Kim H.S."/>
            <person name="Lohmar J.M."/>
            <person name="Busman M."/>
            <person name="Brown D.W."/>
            <person name="Naumann T.A."/>
            <person name="Divon H.H."/>
            <person name="Lysoe E."/>
            <person name="Uhlig S."/>
            <person name="Proctor R.H."/>
        </authorList>
    </citation>
    <scope>NUCLEOTIDE SEQUENCE</scope>
    <source>
        <strain evidence="1">NRRL 20472</strain>
    </source>
</reference>
<proteinExistence type="predicted"/>
<dbReference type="SUPFAM" id="SSF48403">
    <property type="entry name" value="Ankyrin repeat"/>
    <property type="match status" value="1"/>
</dbReference>
<dbReference type="Gene3D" id="1.25.40.20">
    <property type="entry name" value="Ankyrin repeat-containing domain"/>
    <property type="match status" value="1"/>
</dbReference>
<gene>
    <name evidence="1" type="ORF">FSARC_13487</name>
</gene>
<evidence type="ECO:0000313" key="2">
    <source>
        <dbReference type="Proteomes" id="UP000622797"/>
    </source>
</evidence>
<protein>
    <recommendedName>
        <fullName evidence="3">Ankyrin repeat protein</fullName>
    </recommendedName>
</protein>
<dbReference type="AlphaFoldDB" id="A0A8H4WT75"/>
<organism evidence="1 2">
    <name type="scientific">Fusarium sarcochroum</name>
    <dbReference type="NCBI Taxonomy" id="1208366"/>
    <lineage>
        <taxon>Eukaryota</taxon>
        <taxon>Fungi</taxon>
        <taxon>Dikarya</taxon>
        <taxon>Ascomycota</taxon>
        <taxon>Pezizomycotina</taxon>
        <taxon>Sordariomycetes</taxon>
        <taxon>Hypocreomycetidae</taxon>
        <taxon>Hypocreales</taxon>
        <taxon>Nectriaceae</taxon>
        <taxon>Fusarium</taxon>
        <taxon>Fusarium lateritium species complex</taxon>
    </lineage>
</organism>
<reference evidence="1" key="2">
    <citation type="submission" date="2020-05" db="EMBL/GenBank/DDBJ databases">
        <authorList>
            <person name="Kim H.-S."/>
            <person name="Proctor R.H."/>
            <person name="Brown D.W."/>
        </authorList>
    </citation>
    <scope>NUCLEOTIDE SEQUENCE</scope>
    <source>
        <strain evidence="1">NRRL 20472</strain>
    </source>
</reference>
<accession>A0A8H4WT75</accession>
<evidence type="ECO:0008006" key="3">
    <source>
        <dbReference type="Google" id="ProtNLM"/>
    </source>
</evidence>
<comment type="caution">
    <text evidence="1">The sequence shown here is derived from an EMBL/GenBank/DDBJ whole genome shotgun (WGS) entry which is preliminary data.</text>
</comment>
<dbReference type="Proteomes" id="UP000622797">
    <property type="component" value="Unassembled WGS sequence"/>
</dbReference>